<evidence type="ECO:0000256" key="1">
    <source>
        <dbReference type="ARBA" id="ARBA00006471"/>
    </source>
</evidence>
<comment type="caution">
    <text evidence="4">The sequence shown here is derived from an EMBL/GenBank/DDBJ whole genome shotgun (WGS) entry which is preliminary data.</text>
</comment>
<evidence type="ECO:0000313" key="4">
    <source>
        <dbReference type="EMBL" id="KAK7683095.1"/>
    </source>
</evidence>
<accession>A0AAW0G216</accession>
<dbReference type="InterPro" id="IPR035987">
    <property type="entry name" value="Ribosomal_uS8_sf"/>
</dbReference>
<dbReference type="AlphaFoldDB" id="A0AAW0G216"/>
<name>A0AAW0G216_9APHY</name>
<sequence length="188" mass="21222">MPCGTEAPMFSRKDKLRNTHCLSKLTGGGRKRYTMVLPHDLCSHVQNAFRARHARISVPHTVQNLAILSVLFRSGFLSSITRGTIDQPSPVQFHDAAENQKRIWADLKYREDRPVLTAMSLISKPSKPIHMSASEIRRICSGRRAQNIKPLGMGEIAVVKTKDREHEWVEAREAVQLSLDGEVICRAR</sequence>
<organism evidence="4 5">
    <name type="scientific">Cerrena zonata</name>
    <dbReference type="NCBI Taxonomy" id="2478898"/>
    <lineage>
        <taxon>Eukaryota</taxon>
        <taxon>Fungi</taxon>
        <taxon>Dikarya</taxon>
        <taxon>Basidiomycota</taxon>
        <taxon>Agaricomycotina</taxon>
        <taxon>Agaricomycetes</taxon>
        <taxon>Polyporales</taxon>
        <taxon>Cerrenaceae</taxon>
        <taxon>Cerrena</taxon>
    </lineage>
</organism>
<dbReference type="SUPFAM" id="SSF56047">
    <property type="entry name" value="Ribosomal protein S8"/>
    <property type="match status" value="1"/>
</dbReference>
<keyword evidence="5" id="KW-1185">Reference proteome</keyword>
<evidence type="ECO:0000256" key="2">
    <source>
        <dbReference type="ARBA" id="ARBA00022980"/>
    </source>
</evidence>
<dbReference type="GO" id="GO:1990904">
    <property type="term" value="C:ribonucleoprotein complex"/>
    <property type="evidence" value="ECO:0007669"/>
    <property type="project" value="UniProtKB-KW"/>
</dbReference>
<gene>
    <name evidence="4" type="ORF">QCA50_013768</name>
</gene>
<proteinExistence type="inferred from homology"/>
<evidence type="ECO:0000313" key="5">
    <source>
        <dbReference type="Proteomes" id="UP001385951"/>
    </source>
</evidence>
<comment type="similarity">
    <text evidence="1">Belongs to the universal ribosomal protein uS8 family.</text>
</comment>
<dbReference type="GO" id="GO:0005840">
    <property type="term" value="C:ribosome"/>
    <property type="evidence" value="ECO:0007669"/>
    <property type="project" value="UniProtKB-KW"/>
</dbReference>
<evidence type="ECO:0008006" key="6">
    <source>
        <dbReference type="Google" id="ProtNLM"/>
    </source>
</evidence>
<dbReference type="Gene3D" id="3.30.1370.30">
    <property type="match status" value="1"/>
</dbReference>
<dbReference type="EMBL" id="JASBNA010000032">
    <property type="protein sequence ID" value="KAK7683095.1"/>
    <property type="molecule type" value="Genomic_DNA"/>
</dbReference>
<dbReference type="Gene3D" id="3.30.1490.10">
    <property type="match status" value="1"/>
</dbReference>
<keyword evidence="2" id="KW-0689">Ribosomal protein</keyword>
<dbReference type="GO" id="GO:0003735">
    <property type="term" value="F:structural constituent of ribosome"/>
    <property type="evidence" value="ECO:0007669"/>
    <property type="project" value="InterPro"/>
</dbReference>
<dbReference type="GO" id="GO:0006412">
    <property type="term" value="P:translation"/>
    <property type="evidence" value="ECO:0007669"/>
    <property type="project" value="InterPro"/>
</dbReference>
<keyword evidence="3" id="KW-0687">Ribonucleoprotein</keyword>
<dbReference type="Proteomes" id="UP001385951">
    <property type="component" value="Unassembled WGS sequence"/>
</dbReference>
<evidence type="ECO:0000256" key="3">
    <source>
        <dbReference type="ARBA" id="ARBA00023274"/>
    </source>
</evidence>
<dbReference type="InterPro" id="IPR000630">
    <property type="entry name" value="Ribosomal_uS8"/>
</dbReference>
<protein>
    <recommendedName>
        <fullName evidence="6">Ribosomal protein S8</fullName>
    </recommendedName>
</protein>
<reference evidence="4 5" key="1">
    <citation type="submission" date="2022-09" db="EMBL/GenBank/DDBJ databases">
        <authorList>
            <person name="Palmer J.M."/>
        </authorList>
    </citation>
    <scope>NUCLEOTIDE SEQUENCE [LARGE SCALE GENOMIC DNA]</scope>
    <source>
        <strain evidence="4 5">DSM 7382</strain>
    </source>
</reference>
<dbReference type="Pfam" id="PF00410">
    <property type="entry name" value="Ribosomal_S8"/>
    <property type="match status" value="1"/>
</dbReference>